<evidence type="ECO:0000313" key="2">
    <source>
        <dbReference type="EMBL" id="SFF00326.1"/>
    </source>
</evidence>
<protein>
    <recommendedName>
        <fullName evidence="4">ABC-2 type transport system permease protein</fullName>
    </recommendedName>
</protein>
<feature type="transmembrane region" description="Helical" evidence="1">
    <location>
        <begin position="49"/>
        <end position="66"/>
    </location>
</feature>
<gene>
    <name evidence="2" type="ORF">SAMN04488541_101289</name>
</gene>
<proteinExistence type="predicted"/>
<keyword evidence="1" id="KW-0812">Transmembrane</keyword>
<dbReference type="STRING" id="1003.SAMN04488541_101289"/>
<reference evidence="2 3" key="1">
    <citation type="submission" date="2016-10" db="EMBL/GenBank/DDBJ databases">
        <authorList>
            <person name="de Groot N.N."/>
        </authorList>
    </citation>
    <scope>NUCLEOTIDE SEQUENCE [LARGE SCALE GENOMIC DNA]</scope>
    <source>
        <strain>GEY</strain>
        <strain evidence="3">DSM 9560</strain>
    </source>
</reference>
<organism evidence="2 3">
    <name type="scientific">Thermoflexibacter ruber</name>
    <dbReference type="NCBI Taxonomy" id="1003"/>
    <lineage>
        <taxon>Bacteria</taxon>
        <taxon>Pseudomonadati</taxon>
        <taxon>Bacteroidota</taxon>
        <taxon>Cytophagia</taxon>
        <taxon>Cytophagales</taxon>
        <taxon>Thermoflexibacteraceae</taxon>
        <taxon>Thermoflexibacter</taxon>
    </lineage>
</organism>
<dbReference type="Proteomes" id="UP000199513">
    <property type="component" value="Unassembled WGS sequence"/>
</dbReference>
<keyword evidence="1" id="KW-0472">Membrane</keyword>
<dbReference type="EMBL" id="FONY01000012">
    <property type="protein sequence ID" value="SFF00326.1"/>
    <property type="molecule type" value="Genomic_DNA"/>
</dbReference>
<evidence type="ECO:0000256" key="1">
    <source>
        <dbReference type="SAM" id="Phobius"/>
    </source>
</evidence>
<keyword evidence="3" id="KW-1185">Reference proteome</keyword>
<dbReference type="AlphaFoldDB" id="A0A1I2F6T3"/>
<sequence>MFDPFKTKGFFVTHFPLNHTSCLLSKFYEMRANAGLFIEMLLANQKNNMTTVLFIGLGIVIYALLFKSINWFEKM</sequence>
<dbReference type="RefSeq" id="WP_143090852.1">
    <property type="nucleotide sequence ID" value="NZ_FONY01000012.1"/>
</dbReference>
<keyword evidence="1" id="KW-1133">Transmembrane helix</keyword>
<accession>A0A1I2F6T3</accession>
<name>A0A1I2F6T3_9BACT</name>
<evidence type="ECO:0008006" key="4">
    <source>
        <dbReference type="Google" id="ProtNLM"/>
    </source>
</evidence>
<evidence type="ECO:0000313" key="3">
    <source>
        <dbReference type="Proteomes" id="UP000199513"/>
    </source>
</evidence>